<keyword evidence="4 8" id="KW-0812">Transmembrane</keyword>
<keyword evidence="10" id="KW-0732">Signal</keyword>
<evidence type="ECO:0000313" key="14">
    <source>
        <dbReference type="Proteomes" id="UP000264779"/>
    </source>
</evidence>
<evidence type="ECO:0000256" key="2">
    <source>
        <dbReference type="ARBA" id="ARBA00022448"/>
    </source>
</evidence>
<evidence type="ECO:0000256" key="3">
    <source>
        <dbReference type="ARBA" id="ARBA00022452"/>
    </source>
</evidence>
<name>A0A358DZB9_9ALTE</name>
<dbReference type="Pfam" id="PF07715">
    <property type="entry name" value="Plug"/>
    <property type="match status" value="1"/>
</dbReference>
<comment type="subcellular location">
    <subcellularLocation>
        <location evidence="1 8">Cell outer membrane</location>
        <topology evidence="1 8">Multi-pass membrane protein</topology>
    </subcellularLocation>
</comment>
<dbReference type="InterPro" id="IPR036942">
    <property type="entry name" value="Beta-barrel_TonB_sf"/>
</dbReference>
<evidence type="ECO:0000256" key="4">
    <source>
        <dbReference type="ARBA" id="ARBA00022692"/>
    </source>
</evidence>
<dbReference type="SUPFAM" id="SSF56935">
    <property type="entry name" value="Porins"/>
    <property type="match status" value="1"/>
</dbReference>
<evidence type="ECO:0008006" key="15">
    <source>
        <dbReference type="Google" id="ProtNLM"/>
    </source>
</evidence>
<keyword evidence="2 8" id="KW-0813">Transport</keyword>
<dbReference type="Gene3D" id="2.170.130.10">
    <property type="entry name" value="TonB-dependent receptor, plug domain"/>
    <property type="match status" value="1"/>
</dbReference>
<dbReference type="InterPro" id="IPR039426">
    <property type="entry name" value="TonB-dep_rcpt-like"/>
</dbReference>
<evidence type="ECO:0000256" key="5">
    <source>
        <dbReference type="ARBA" id="ARBA00023077"/>
    </source>
</evidence>
<dbReference type="InterPro" id="IPR000531">
    <property type="entry name" value="Beta-barrel_TonB"/>
</dbReference>
<evidence type="ECO:0000256" key="9">
    <source>
        <dbReference type="RuleBase" id="RU003357"/>
    </source>
</evidence>
<proteinExistence type="inferred from homology"/>
<evidence type="ECO:0000256" key="10">
    <source>
        <dbReference type="SAM" id="SignalP"/>
    </source>
</evidence>
<dbReference type="Proteomes" id="UP000264779">
    <property type="component" value="Unassembled WGS sequence"/>
</dbReference>
<reference evidence="13 14" key="1">
    <citation type="journal article" date="2018" name="Nat. Biotechnol.">
        <title>A standardized bacterial taxonomy based on genome phylogeny substantially revises the tree of life.</title>
        <authorList>
            <person name="Parks D.H."/>
            <person name="Chuvochina M."/>
            <person name="Waite D.W."/>
            <person name="Rinke C."/>
            <person name="Skarshewski A."/>
            <person name="Chaumeil P.A."/>
            <person name="Hugenholtz P."/>
        </authorList>
    </citation>
    <scope>NUCLEOTIDE SEQUENCE [LARGE SCALE GENOMIC DNA]</scope>
    <source>
        <strain evidence="13">UBA11621</strain>
    </source>
</reference>
<evidence type="ECO:0000259" key="12">
    <source>
        <dbReference type="Pfam" id="PF07715"/>
    </source>
</evidence>
<evidence type="ECO:0000259" key="11">
    <source>
        <dbReference type="Pfam" id="PF00593"/>
    </source>
</evidence>
<sequence>MMKNILFTLSSMLLISPCIAAPDDLLEGEFSDLEFQSILSATRLKTSHRDAPASVSVITAEDIKRYRFRNVPEALKTVPGFFVGQSHSSYDQYFVGYHGGNSNVPRRTNLLIDGVTYFQPGLSRIQWEELPIVMDEIQSIEVIRGPAASLYGSNSFTSIVNITTKDPKQTLGKIGSKGIAVNGRVGQPGVRDASISYTSNIEDLYYRLTFSHVHDHGFDVTRTGEERRDSTWINHIDLRGQLALSDTSEIEFNFGHTQQNQLEQFINPSQTSFPDYEQNSTRGSVMYINDLSSKHNLQILANFRTFTHEQRFSADVPAFLTSPELRNLSLINSDYANAIADGLNPIGSGGGAEADMQAALAFAEIMSIGASAFAPISLVVPQDYSEDMYQLEIQDIYAYSDEFRLLTGASVTFSDTASRQWVIDGDRALTTYRAFINAEWTSDYDIVINTGTMAEYDNEIGTTLSPRLAVAYHLTDKHSLRYVYSRATRTPDIFEQFADWRLIGEDFSFNPFPNTGNVDFLTFYARGVSPGGLEPEKITSNEIGYFYSDPSTRTEIDVRLFREDLTSLISEKLELRNFNPTNSGFAKKQGLDLAVKSRLTPSLHMMLAYSYVDIDSVINEKTITSRHVGSLSLSYDINTDYSLSVSYYGFSRPLAVAPSSNPQTTTAGEPIESLDVTLQWSGETGLFDDIDVFVQTRIRNGNAEIQVDNLYQDRTKTVAGFSVQF</sequence>
<dbReference type="GO" id="GO:0009279">
    <property type="term" value="C:cell outer membrane"/>
    <property type="evidence" value="ECO:0007669"/>
    <property type="project" value="UniProtKB-SubCell"/>
</dbReference>
<protein>
    <recommendedName>
        <fullName evidence="15">TonB-dependent receptor</fullName>
    </recommendedName>
</protein>
<evidence type="ECO:0000256" key="8">
    <source>
        <dbReference type="PROSITE-ProRule" id="PRU01360"/>
    </source>
</evidence>
<feature type="domain" description="TonB-dependent receptor-like beta-barrel" evidence="11">
    <location>
        <begin position="196"/>
        <end position="656"/>
    </location>
</feature>
<dbReference type="PROSITE" id="PS52016">
    <property type="entry name" value="TONB_DEPENDENT_REC_3"/>
    <property type="match status" value="1"/>
</dbReference>
<dbReference type="Pfam" id="PF00593">
    <property type="entry name" value="TonB_dep_Rec_b-barrel"/>
    <property type="match status" value="1"/>
</dbReference>
<dbReference type="EMBL" id="DONK01000137">
    <property type="protein sequence ID" value="HBU51500.1"/>
    <property type="molecule type" value="Genomic_DNA"/>
</dbReference>
<keyword evidence="6 8" id="KW-0472">Membrane</keyword>
<feature type="chain" id="PRO_5017050524" description="TonB-dependent receptor" evidence="10">
    <location>
        <begin position="21"/>
        <end position="725"/>
    </location>
</feature>
<keyword evidence="5 9" id="KW-0798">TonB box</keyword>
<evidence type="ECO:0000256" key="6">
    <source>
        <dbReference type="ARBA" id="ARBA00023136"/>
    </source>
</evidence>
<gene>
    <name evidence="13" type="ORF">DEB45_09575</name>
</gene>
<evidence type="ECO:0000256" key="7">
    <source>
        <dbReference type="ARBA" id="ARBA00023237"/>
    </source>
</evidence>
<dbReference type="RefSeq" id="WP_273016232.1">
    <property type="nucleotide sequence ID" value="NZ_CALBIY010000041.1"/>
</dbReference>
<dbReference type="GO" id="GO:0015344">
    <property type="term" value="F:siderophore uptake transmembrane transporter activity"/>
    <property type="evidence" value="ECO:0007669"/>
    <property type="project" value="TreeGrafter"/>
</dbReference>
<comment type="caution">
    <text evidence="13">The sequence shown here is derived from an EMBL/GenBank/DDBJ whole genome shotgun (WGS) entry which is preliminary data.</text>
</comment>
<feature type="domain" description="TonB-dependent receptor plug" evidence="12">
    <location>
        <begin position="48"/>
        <end position="155"/>
    </location>
</feature>
<dbReference type="InterPro" id="IPR012910">
    <property type="entry name" value="Plug_dom"/>
</dbReference>
<dbReference type="GO" id="GO:0044718">
    <property type="term" value="P:siderophore transmembrane transport"/>
    <property type="evidence" value="ECO:0007669"/>
    <property type="project" value="TreeGrafter"/>
</dbReference>
<feature type="signal peptide" evidence="10">
    <location>
        <begin position="1"/>
        <end position="20"/>
    </location>
</feature>
<dbReference type="Gene3D" id="2.40.170.20">
    <property type="entry name" value="TonB-dependent receptor, beta-barrel domain"/>
    <property type="match status" value="1"/>
</dbReference>
<dbReference type="PANTHER" id="PTHR30069">
    <property type="entry name" value="TONB-DEPENDENT OUTER MEMBRANE RECEPTOR"/>
    <property type="match status" value="1"/>
</dbReference>
<evidence type="ECO:0000256" key="1">
    <source>
        <dbReference type="ARBA" id="ARBA00004571"/>
    </source>
</evidence>
<dbReference type="AlphaFoldDB" id="A0A358DZB9"/>
<accession>A0A358DZB9</accession>
<keyword evidence="7 8" id="KW-0998">Cell outer membrane</keyword>
<keyword evidence="3 8" id="KW-1134">Transmembrane beta strand</keyword>
<organism evidence="13 14">
    <name type="scientific">Alteromonas australica</name>
    <dbReference type="NCBI Taxonomy" id="589873"/>
    <lineage>
        <taxon>Bacteria</taxon>
        <taxon>Pseudomonadati</taxon>
        <taxon>Pseudomonadota</taxon>
        <taxon>Gammaproteobacteria</taxon>
        <taxon>Alteromonadales</taxon>
        <taxon>Alteromonadaceae</taxon>
        <taxon>Alteromonas/Salinimonas group</taxon>
        <taxon>Alteromonas</taxon>
    </lineage>
</organism>
<dbReference type="InterPro" id="IPR037066">
    <property type="entry name" value="Plug_dom_sf"/>
</dbReference>
<comment type="similarity">
    <text evidence="8 9">Belongs to the TonB-dependent receptor family.</text>
</comment>
<dbReference type="PANTHER" id="PTHR30069:SF27">
    <property type="entry name" value="BLL4766 PROTEIN"/>
    <property type="match status" value="1"/>
</dbReference>
<evidence type="ECO:0000313" key="13">
    <source>
        <dbReference type="EMBL" id="HBU51500.1"/>
    </source>
</evidence>